<dbReference type="Proteomes" id="UP000270487">
    <property type="component" value="Chromosome"/>
</dbReference>
<accession>A0A0F7D0Y5</accession>
<dbReference type="Proteomes" id="UP000503464">
    <property type="component" value="Chromosome"/>
</dbReference>
<evidence type="ECO:0000313" key="8">
    <source>
        <dbReference type="Proteomes" id="UP001224622"/>
    </source>
</evidence>
<dbReference type="STRING" id="47917.AV650_24945"/>
<dbReference type="GeneID" id="30318962"/>
<dbReference type="RefSeq" id="WP_024484999.1">
    <property type="nucleotide sequence ID" value="NZ_CAMISM010000011.1"/>
</dbReference>
<reference evidence="3" key="4">
    <citation type="submission" date="2023-08" db="EMBL/GenBank/DDBJ databases">
        <title>The Comparative Genomic Analysis of Yersiniaceae from Polar Regions.</title>
        <authorList>
            <person name="Goncharov A."/>
            <person name="Aslanov B."/>
            <person name="Kolodzhieva V."/>
            <person name="Azarov D."/>
            <person name="Mochov A."/>
            <person name="Lebedeva E."/>
        </authorList>
    </citation>
    <scope>NUCLEOTIDE SEQUENCE</scope>
    <source>
        <strain evidence="3">Vf</strain>
    </source>
</reference>
<dbReference type="EMBL" id="CP054160">
    <property type="protein sequence ID" value="QXT43088.2"/>
    <property type="molecule type" value="Genomic_DNA"/>
</dbReference>
<evidence type="ECO:0000256" key="1">
    <source>
        <dbReference type="SAM" id="SignalP"/>
    </source>
</evidence>
<dbReference type="EMBL" id="LR134492">
    <property type="protein sequence ID" value="VEI74772.1"/>
    <property type="molecule type" value="Genomic_DNA"/>
</dbReference>
<protein>
    <submittedName>
        <fullName evidence="3">Lysozyme inhibitor LprI family protein</fullName>
    </submittedName>
    <submittedName>
        <fullName evidence="5">Uncharacterized protein conserved in bacteria</fullName>
    </submittedName>
</protein>
<reference evidence="7" key="2">
    <citation type="submission" date="2020-03" db="EMBL/GenBank/DDBJ databases">
        <title>Genome sequences of seven Enterobacteriaceae strains isolated from Canadian wastewater treatment facilities.</title>
        <authorList>
            <person name="Huang H."/>
            <person name="Chmara J.T."/>
            <person name="Duceppe M.-O."/>
        </authorList>
    </citation>
    <scope>NUCLEOTIDE SEQUENCE [LARGE SCALE GENOMIC DNA]</scope>
    <source>
        <strain evidence="7">Biosolid 3</strain>
    </source>
</reference>
<evidence type="ECO:0000313" key="3">
    <source>
        <dbReference type="EMBL" id="MDQ9127616.1"/>
    </source>
</evidence>
<dbReference type="Gene3D" id="1.20.1270.180">
    <property type="match status" value="1"/>
</dbReference>
<evidence type="ECO:0000313" key="7">
    <source>
        <dbReference type="Proteomes" id="UP000503464"/>
    </source>
</evidence>
<dbReference type="EMBL" id="JAVIGA010000014">
    <property type="protein sequence ID" value="MDQ9127616.1"/>
    <property type="molecule type" value="Genomic_DNA"/>
</dbReference>
<proteinExistence type="predicted"/>
<sequence>MIKETILGCSLLLVSATALAGGCDSPRTPYDVTYCAALEMVQLDQEINVQYKKVMGLLTQPQKQTLKQSQIEWLKNRDSQCSDDSMINVACSNKTMQSRIDFLKSVERECKSTGCDSKKLAQQQ</sequence>
<dbReference type="Proteomes" id="UP001224622">
    <property type="component" value="Unassembled WGS sequence"/>
</dbReference>
<evidence type="ECO:0000313" key="6">
    <source>
        <dbReference type="Proteomes" id="UP000270487"/>
    </source>
</evidence>
<name>A0A0F7D0Y5_SERFO</name>
<gene>
    <name evidence="4" type="ORF">G9399_05250</name>
    <name evidence="5" type="ORF">NCTC13193_04733</name>
    <name evidence="3" type="ORF">RDT67_14380</name>
</gene>
<dbReference type="AlphaFoldDB" id="A0A0F7D0Y5"/>
<dbReference type="PROSITE" id="PS51257">
    <property type="entry name" value="PROKAR_LIPOPROTEIN"/>
    <property type="match status" value="1"/>
</dbReference>
<dbReference type="KEGG" id="sfg:AV650_24945"/>
<dbReference type="KEGG" id="sfw:WN53_02185"/>
<evidence type="ECO:0000313" key="5">
    <source>
        <dbReference type="EMBL" id="VEI74772.1"/>
    </source>
</evidence>
<dbReference type="Pfam" id="PF07007">
    <property type="entry name" value="LprI"/>
    <property type="match status" value="1"/>
</dbReference>
<dbReference type="InterPro" id="IPR009739">
    <property type="entry name" value="LprI-like_N"/>
</dbReference>
<reference evidence="5 6" key="1">
    <citation type="submission" date="2018-12" db="EMBL/GenBank/DDBJ databases">
        <authorList>
            <consortium name="Pathogen Informatics"/>
        </authorList>
    </citation>
    <scope>NUCLEOTIDE SEQUENCE [LARGE SCALE GENOMIC DNA]</scope>
    <source>
        <strain evidence="5 6">NCTC13193</strain>
    </source>
</reference>
<feature type="chain" id="PRO_5010419194" evidence="1">
    <location>
        <begin position="21"/>
        <end position="124"/>
    </location>
</feature>
<feature type="signal peptide" evidence="1">
    <location>
        <begin position="1"/>
        <end position="20"/>
    </location>
</feature>
<reference evidence="4" key="3">
    <citation type="submission" date="2022-06" db="EMBL/GenBank/DDBJ databases">
        <title>Genome sequences of seven Enterobacteriaceae strains isolated from Canadian wastewater treatment facilities.</title>
        <authorList>
            <person name="Huang H."/>
            <person name="Chmara J.T."/>
            <person name="Duceppe M.-O."/>
        </authorList>
    </citation>
    <scope>NUCLEOTIDE SEQUENCE</scope>
    <source>
        <strain evidence="4">HH13</strain>
    </source>
</reference>
<evidence type="ECO:0000259" key="2">
    <source>
        <dbReference type="Pfam" id="PF07007"/>
    </source>
</evidence>
<keyword evidence="1" id="KW-0732">Signal</keyword>
<feature type="domain" description="Lysozyme inhibitor LprI-like N-terminal" evidence="2">
    <location>
        <begin position="28"/>
        <end position="103"/>
    </location>
</feature>
<dbReference type="OrthoDB" id="7340239at2"/>
<evidence type="ECO:0000313" key="4">
    <source>
        <dbReference type="EMBL" id="QXT43088.2"/>
    </source>
</evidence>
<organism evidence="3 8">
    <name type="scientific">Serratia fonticola</name>
    <dbReference type="NCBI Taxonomy" id="47917"/>
    <lineage>
        <taxon>Bacteria</taxon>
        <taxon>Pseudomonadati</taxon>
        <taxon>Pseudomonadota</taxon>
        <taxon>Gammaproteobacteria</taxon>
        <taxon>Enterobacterales</taxon>
        <taxon>Yersiniaceae</taxon>
        <taxon>Serratia</taxon>
    </lineage>
</organism>